<dbReference type="RefSeq" id="WP_377579830.1">
    <property type="nucleotide sequence ID" value="NZ_JBHTKA010000004.1"/>
</dbReference>
<dbReference type="PROSITE" id="PS51257">
    <property type="entry name" value="PROKAR_LIPOPROTEIN"/>
    <property type="match status" value="1"/>
</dbReference>
<evidence type="ECO:0008006" key="4">
    <source>
        <dbReference type="Google" id="ProtNLM"/>
    </source>
</evidence>
<accession>A0ABW3K2U7</accession>
<dbReference type="EMBL" id="JBHTKA010000004">
    <property type="protein sequence ID" value="MFD1000417.1"/>
    <property type="molecule type" value="Genomic_DNA"/>
</dbReference>
<reference evidence="3" key="1">
    <citation type="journal article" date="2019" name="Int. J. Syst. Evol. Microbiol.">
        <title>The Global Catalogue of Microorganisms (GCM) 10K type strain sequencing project: providing services to taxonomists for standard genome sequencing and annotation.</title>
        <authorList>
            <consortium name="The Broad Institute Genomics Platform"/>
            <consortium name="The Broad Institute Genome Sequencing Center for Infectious Disease"/>
            <person name="Wu L."/>
            <person name="Ma J."/>
        </authorList>
    </citation>
    <scope>NUCLEOTIDE SEQUENCE [LARGE SCALE GENOMIC DNA]</scope>
    <source>
        <strain evidence="3">CCUG 58938</strain>
    </source>
</reference>
<protein>
    <recommendedName>
        <fullName evidence="4">Lipoprotein</fullName>
    </recommendedName>
</protein>
<feature type="signal peptide" evidence="1">
    <location>
        <begin position="1"/>
        <end position="24"/>
    </location>
</feature>
<keyword evidence="1" id="KW-0732">Signal</keyword>
<comment type="caution">
    <text evidence="2">The sequence shown here is derived from an EMBL/GenBank/DDBJ whole genome shotgun (WGS) entry which is preliminary data.</text>
</comment>
<evidence type="ECO:0000313" key="3">
    <source>
        <dbReference type="Proteomes" id="UP001597112"/>
    </source>
</evidence>
<proteinExistence type="predicted"/>
<name>A0ABW3K2U7_9BACT</name>
<feature type="chain" id="PRO_5046597165" description="Lipoprotein" evidence="1">
    <location>
        <begin position="25"/>
        <end position="146"/>
    </location>
</feature>
<organism evidence="2 3">
    <name type="scientific">Ohtaekwangia kribbensis</name>
    <dbReference type="NCBI Taxonomy" id="688913"/>
    <lineage>
        <taxon>Bacteria</taxon>
        <taxon>Pseudomonadati</taxon>
        <taxon>Bacteroidota</taxon>
        <taxon>Cytophagia</taxon>
        <taxon>Cytophagales</taxon>
        <taxon>Fulvivirgaceae</taxon>
        <taxon>Ohtaekwangia</taxon>
    </lineage>
</organism>
<evidence type="ECO:0000256" key="1">
    <source>
        <dbReference type="SAM" id="SignalP"/>
    </source>
</evidence>
<evidence type="ECO:0000313" key="2">
    <source>
        <dbReference type="EMBL" id="MFD1000417.1"/>
    </source>
</evidence>
<gene>
    <name evidence="2" type="ORF">ACFQ21_13925</name>
</gene>
<keyword evidence="3" id="KW-1185">Reference proteome</keyword>
<sequence length="146" mass="17514">MTRMYSFFLCLVCLMLTGCGYFYSGTWEDDDDNWERAYGYEKPDDIDVVHSWYWRSPHFTVEYELYMETTLNKNILQSFLSKGDLVQRPGDASESIKDLVGYDTRPDWFVPKTLDKYETWVGRVPVEFELFIDRETGHLYWHEIQL</sequence>
<dbReference type="Proteomes" id="UP001597112">
    <property type="component" value="Unassembled WGS sequence"/>
</dbReference>